<evidence type="ECO:0000313" key="5">
    <source>
        <dbReference type="EMBL" id="TXN18479.1"/>
    </source>
</evidence>
<evidence type="ECO:0000256" key="1">
    <source>
        <dbReference type="SAM" id="SignalP"/>
    </source>
</evidence>
<dbReference type="AlphaFoldDB" id="A0A072I602"/>
<reference evidence="2 7" key="1">
    <citation type="submission" date="2015-07" db="EMBL/GenBank/DDBJ databases">
        <title>Foodborne Vibrio parahaemolyticus Isolates.</title>
        <authorList>
            <person name="Ronholm J."/>
            <person name="Petronella N."/>
            <person name="Kenwell R."/>
            <person name="Banerjee S."/>
        </authorList>
    </citation>
    <scope>NUCLEOTIDE SEQUENCE [LARGE SCALE GENOMIC DNA]</scope>
    <source>
        <strain evidence="2 7">HS-06-05</strain>
    </source>
</reference>
<dbReference type="RefSeq" id="WP_005498191.1">
    <property type="nucleotide sequence ID" value="NZ_CABMHD010000003.1"/>
</dbReference>
<feature type="signal peptide" evidence="1">
    <location>
        <begin position="1"/>
        <end position="24"/>
    </location>
</feature>
<reference evidence="4 8" key="2">
    <citation type="submission" date="2015-08" db="EMBL/GenBank/DDBJ databases">
        <title>Draft Genome Sequences of Vibrio parahaemolyticus Strains.</title>
        <authorList>
            <person name="Gonzalez-Escalona N."/>
            <person name="DePaola A."/>
        </authorList>
    </citation>
    <scope>NUCLEOTIDE SEQUENCE [LARGE SCALE GENOMIC DNA]</scope>
    <source>
        <strain evidence="4 8">CFSAN001621</strain>
    </source>
</reference>
<dbReference type="EMBL" id="LHQV01000015">
    <property type="protein sequence ID" value="OQJ99299.1"/>
    <property type="molecule type" value="Genomic_DNA"/>
</dbReference>
<dbReference type="EMBL" id="JACVHL010000008">
    <property type="protein sequence ID" value="MCC3805364.1"/>
    <property type="molecule type" value="Genomic_DNA"/>
</dbReference>
<protein>
    <submittedName>
        <fullName evidence="5">DUF1496 domain-containing protein</fullName>
    </submittedName>
    <submittedName>
        <fullName evidence="3">YnjH family protein</fullName>
    </submittedName>
</protein>
<evidence type="ECO:0000313" key="3">
    <source>
        <dbReference type="EMBL" id="MCC3805364.1"/>
    </source>
</evidence>
<feature type="chain" id="PRO_5015027881" evidence="1">
    <location>
        <begin position="25"/>
        <end position="90"/>
    </location>
</feature>
<evidence type="ECO:0000313" key="9">
    <source>
        <dbReference type="Proteomes" id="UP000321504"/>
    </source>
</evidence>
<sequence>MKFKRVSIFTLSAMVALLSGSVFAKSYSTPESKALVVADGKIGQRICYYEDKAYTAGAVIKVDDVLLVCSDENDYETNGSLKWVVLKQKK</sequence>
<evidence type="ECO:0000313" key="4">
    <source>
        <dbReference type="EMBL" id="OQJ99299.1"/>
    </source>
</evidence>
<evidence type="ECO:0000313" key="8">
    <source>
        <dbReference type="Proteomes" id="UP000191946"/>
    </source>
</evidence>
<evidence type="ECO:0000313" key="6">
    <source>
        <dbReference type="EMBL" id="WAT92595.1"/>
    </source>
</evidence>
<reference evidence="5 9" key="3">
    <citation type="submission" date="2019-08" db="EMBL/GenBank/DDBJ databases">
        <title>Emerging of two pre-pandemic pathogenic O4:KUT lineages of Vibrio parahaemolyticus in coastal eastern China.</title>
        <authorList>
            <person name="Yu H."/>
        </authorList>
    </citation>
    <scope>NUCLEOTIDE SEQUENCE [LARGE SCALE GENOMIC DNA]</scope>
    <source>
        <strain evidence="5 9">HZ17-383</strain>
    </source>
</reference>
<reference evidence="3" key="4">
    <citation type="submission" date="2020-09" db="EMBL/GenBank/DDBJ databases">
        <title>Genome sequence of Vibrio parahaemolyticus isolates.</title>
        <authorList>
            <person name="Hammerl J.A."/>
            <person name="Strauch E."/>
        </authorList>
    </citation>
    <scope>NUCLEOTIDE SEQUENCE</scope>
    <source>
        <strain evidence="3">17-VB00146</strain>
    </source>
</reference>
<dbReference type="OMA" id="GQRICYY"/>
<dbReference type="Proteomes" id="UP000191946">
    <property type="component" value="Unassembled WGS sequence"/>
</dbReference>
<evidence type="ECO:0000313" key="2">
    <source>
        <dbReference type="EMBL" id="KOY32784.1"/>
    </source>
</evidence>
<organism evidence="3 10">
    <name type="scientific">Vibrio parahaemolyticus</name>
    <dbReference type="NCBI Taxonomy" id="670"/>
    <lineage>
        <taxon>Bacteria</taxon>
        <taxon>Pseudomonadati</taxon>
        <taxon>Pseudomonadota</taxon>
        <taxon>Gammaproteobacteria</taxon>
        <taxon>Vibrionales</taxon>
        <taxon>Vibrionaceae</taxon>
        <taxon>Vibrio</taxon>
    </lineage>
</organism>
<dbReference type="GeneID" id="1191106"/>
<dbReference type="OrthoDB" id="6400575at2"/>
<dbReference type="Proteomes" id="UP000037697">
    <property type="component" value="Unassembled WGS sequence"/>
</dbReference>
<evidence type="ECO:0000313" key="7">
    <source>
        <dbReference type="Proteomes" id="UP000037697"/>
    </source>
</evidence>
<reference evidence="6" key="5">
    <citation type="submission" date="2022-12" db="EMBL/GenBank/DDBJ databases">
        <title>Vibrio parahaemolyticus become highly virulent by producing novel Tc toxins.</title>
        <authorList>
            <person name="Yang F."/>
            <person name="You Y."/>
            <person name="Lai Q."/>
            <person name="Xu L."/>
            <person name="Li F."/>
        </authorList>
    </citation>
    <scope>NUCLEOTIDE SEQUENCE</scope>
    <source>
        <strain evidence="6">Vp-HL-202005</strain>
    </source>
</reference>
<dbReference type="EMBL" id="VRMQ01000001">
    <property type="protein sequence ID" value="TXN18479.1"/>
    <property type="molecule type" value="Genomic_DNA"/>
</dbReference>
<gene>
    <name evidence="2" type="ORF">ACX05_11315</name>
    <name evidence="4" type="ORF">AKG60_14910</name>
    <name evidence="5" type="ORF">FVP01_05710</name>
    <name evidence="3" type="ORF">IB292_09965</name>
    <name evidence="6" type="ORF">O1Q84_24900</name>
</gene>
<dbReference type="Proteomes" id="UP000321504">
    <property type="component" value="Unassembled WGS sequence"/>
</dbReference>
<proteinExistence type="predicted"/>
<keyword evidence="1" id="KW-0732">Signal</keyword>
<dbReference type="EMBL" id="LIRS01000067">
    <property type="protein sequence ID" value="KOY32784.1"/>
    <property type="molecule type" value="Genomic_DNA"/>
</dbReference>
<dbReference type="InterPro" id="IPR009971">
    <property type="entry name" value="DUF1496"/>
</dbReference>
<dbReference type="Proteomes" id="UP000726777">
    <property type="component" value="Unassembled WGS sequence"/>
</dbReference>
<accession>A0A072I602</accession>
<name>A0A072I602_VIBPH</name>
<evidence type="ECO:0000313" key="10">
    <source>
        <dbReference type="Proteomes" id="UP000726777"/>
    </source>
</evidence>
<dbReference type="Pfam" id="PF07383">
    <property type="entry name" value="DUF1496"/>
    <property type="match status" value="1"/>
</dbReference>
<dbReference type="Proteomes" id="UP001156560">
    <property type="component" value="Chromosome 2"/>
</dbReference>
<keyword evidence="8" id="KW-1185">Reference proteome</keyword>
<dbReference type="EMBL" id="CP114195">
    <property type="protein sequence ID" value="WAT92595.1"/>
    <property type="molecule type" value="Genomic_DNA"/>
</dbReference>